<dbReference type="RefSeq" id="WP_152939003.1">
    <property type="nucleotide sequence ID" value="NZ_CP045488.1"/>
</dbReference>
<proteinExistence type="predicted"/>
<dbReference type="EMBL" id="CP045488">
    <property type="protein sequence ID" value="QFU81622.1"/>
    <property type="molecule type" value="Genomic_DNA"/>
</dbReference>
<keyword evidence="1" id="KW-1133">Transmembrane helix</keyword>
<sequence>MNVETRQIITEELWRSVVWAGLGLFGWAILIAEFAWLDASVFTVLGLPILTWAVLTGGLIGARLATTSTFRVQSQAGHLLAVICGLILGGVAAIGFVTQGYPALWVGAIYVTVAVVTALWSWYVVLPNVEPRTTA</sequence>
<dbReference type="Proteomes" id="UP000326170">
    <property type="component" value="Chromosome"/>
</dbReference>
<keyword evidence="1" id="KW-0472">Membrane</keyword>
<feature type="transmembrane region" description="Helical" evidence="1">
    <location>
        <begin position="77"/>
        <end position="97"/>
    </location>
</feature>
<evidence type="ECO:0000313" key="2">
    <source>
        <dbReference type="EMBL" id="QFU81622.1"/>
    </source>
</evidence>
<keyword evidence="3" id="KW-1185">Reference proteome</keyword>
<feature type="transmembrane region" description="Helical" evidence="1">
    <location>
        <begin position="103"/>
        <end position="126"/>
    </location>
</feature>
<evidence type="ECO:0000313" key="3">
    <source>
        <dbReference type="Proteomes" id="UP000326170"/>
    </source>
</evidence>
<dbReference type="KEGG" id="nas:GCU68_03120"/>
<gene>
    <name evidence="2" type="ORF">GCU68_03120</name>
</gene>
<keyword evidence="1" id="KW-0812">Transmembrane</keyword>
<feature type="transmembrane region" description="Helical" evidence="1">
    <location>
        <begin position="16"/>
        <end position="36"/>
    </location>
</feature>
<feature type="transmembrane region" description="Helical" evidence="1">
    <location>
        <begin position="42"/>
        <end position="65"/>
    </location>
</feature>
<dbReference type="GeneID" id="42300007"/>
<evidence type="ECO:0000256" key="1">
    <source>
        <dbReference type="SAM" id="Phobius"/>
    </source>
</evidence>
<dbReference type="AlphaFoldDB" id="A0A5P9P0F8"/>
<organism evidence="2 3">
    <name type="scientific">Natronorubrum aibiense</name>
    <dbReference type="NCBI Taxonomy" id="348826"/>
    <lineage>
        <taxon>Archaea</taxon>
        <taxon>Methanobacteriati</taxon>
        <taxon>Methanobacteriota</taxon>
        <taxon>Stenosarchaea group</taxon>
        <taxon>Halobacteria</taxon>
        <taxon>Halobacteriales</taxon>
        <taxon>Natrialbaceae</taxon>
        <taxon>Natronorubrum</taxon>
    </lineage>
</organism>
<dbReference type="OrthoDB" id="242667at2157"/>
<reference evidence="2 3" key="1">
    <citation type="journal article" date="2007" name="Int. J. Syst. Evol. Microbiol.">
        <title>Natronorubrum sulfidifaciens sp. nov., an extremely haloalkaliphilic archaeon isolated from Aiding salt lake in Xin-Jiang, China.</title>
        <authorList>
            <person name="Cui H.L."/>
            <person name="Tohty D."/>
            <person name="Liu H.C."/>
            <person name="Liu S.J."/>
            <person name="Oren A."/>
            <person name="Zhou P.J."/>
        </authorList>
    </citation>
    <scope>NUCLEOTIDE SEQUENCE [LARGE SCALE GENOMIC DNA]</scope>
    <source>
        <strain evidence="2 3">7-3</strain>
    </source>
</reference>
<accession>A0A5P9P0F8</accession>
<name>A0A5P9P0F8_9EURY</name>
<protein>
    <submittedName>
        <fullName evidence="2">Uncharacterized protein</fullName>
    </submittedName>
</protein>